<dbReference type="PANTHER" id="PTHR13315:SF1">
    <property type="entry name" value="PROTEIN TED1"/>
    <property type="match status" value="1"/>
</dbReference>
<reference evidence="7" key="1">
    <citation type="submission" date="2022-07" db="EMBL/GenBank/DDBJ databases">
        <title>Phylogenomic reconstructions and comparative analyses of Kickxellomycotina fungi.</title>
        <authorList>
            <person name="Reynolds N.K."/>
            <person name="Stajich J.E."/>
            <person name="Barry K."/>
            <person name="Grigoriev I.V."/>
            <person name="Crous P."/>
            <person name="Smith M.E."/>
        </authorList>
    </citation>
    <scope>NUCLEOTIDE SEQUENCE</scope>
    <source>
        <strain evidence="7">IMI 214461</strain>
    </source>
</reference>
<name>A0A9W8EJ90_9FUNG</name>
<proteinExistence type="predicted"/>
<comment type="subcellular location">
    <subcellularLocation>
        <location evidence="1">Membrane</location>
        <topology evidence="1">Multi-pass membrane protein</topology>
    </subcellularLocation>
</comment>
<evidence type="ECO:0000256" key="2">
    <source>
        <dbReference type="ARBA" id="ARBA00022692"/>
    </source>
</evidence>
<dbReference type="GO" id="GO:0005783">
    <property type="term" value="C:endoplasmic reticulum"/>
    <property type="evidence" value="ECO:0007669"/>
    <property type="project" value="TreeGrafter"/>
</dbReference>
<dbReference type="Pfam" id="PF00149">
    <property type="entry name" value="Metallophos"/>
    <property type="match status" value="1"/>
</dbReference>
<evidence type="ECO:0000256" key="1">
    <source>
        <dbReference type="ARBA" id="ARBA00004141"/>
    </source>
</evidence>
<accession>A0A9W8EJ90</accession>
<dbReference type="GO" id="GO:0006506">
    <property type="term" value="P:GPI anchor biosynthetic process"/>
    <property type="evidence" value="ECO:0007669"/>
    <property type="project" value="InterPro"/>
</dbReference>
<evidence type="ECO:0000256" key="3">
    <source>
        <dbReference type="ARBA" id="ARBA00022989"/>
    </source>
</evidence>
<dbReference type="Proteomes" id="UP001150907">
    <property type="component" value="Unassembled WGS sequence"/>
</dbReference>
<dbReference type="InterPro" id="IPR029052">
    <property type="entry name" value="Metallo-depent_PP-like"/>
</dbReference>
<feature type="domain" description="Calcineurin-like phosphoesterase" evidence="6">
    <location>
        <begin position="85"/>
        <end position="275"/>
    </location>
</feature>
<sequence length="432" mass="48063">MRSRIRSLAVAYSVVLVAANIYLYNYAAFFAIFHPTSTIRFNLYGDPQIEGDAKLSREPATGKYDLLVNDYYQHHVYKATIAAFCPHYVVTMGDIFSSQWVSKDEYNRRLQRFRWISHQIDSSNRPTRSNHIYYYMAGNHDIGYGEETEAYHINRFASNFGPLNTEWLTRVDGKLHRFAILNAMNLDKTRHAEYRAQAWSFVKHLAAERQQNPEIPLILFSHIPLHKQADACTAAAGTRYLDGFVEYQDYLSPTTSAYLLHCLAPVFVLSGHDHDGCRAAHTVKADAGYGIALGNSGKLLRLSKDLCGMSPEDLDNYQASIEAFAHQTVAPATGFNGTAGTSTWDTLEVTVRSVMGAYGGAAGVFDIEKSRRGLSPPGRHARAQGTAVTATAGGYEYRYREIQLGNHLVVRVLLVADAVGLLVVPALLLLLS</sequence>
<gene>
    <name evidence="7" type="ORF">H4R26_002721</name>
</gene>
<evidence type="ECO:0000256" key="5">
    <source>
        <dbReference type="SAM" id="Phobius"/>
    </source>
</evidence>
<evidence type="ECO:0000313" key="7">
    <source>
        <dbReference type="EMBL" id="KAJ2004065.1"/>
    </source>
</evidence>
<protein>
    <recommendedName>
        <fullName evidence="6">Calcineurin-like phosphoesterase domain-containing protein</fullName>
    </recommendedName>
</protein>
<dbReference type="InterPro" id="IPR004843">
    <property type="entry name" value="Calcineurin-like_PHP"/>
</dbReference>
<dbReference type="GO" id="GO:0016787">
    <property type="term" value="F:hydrolase activity"/>
    <property type="evidence" value="ECO:0007669"/>
    <property type="project" value="InterPro"/>
</dbReference>
<comment type="caution">
    <text evidence="7">The sequence shown here is derived from an EMBL/GenBank/DDBJ whole genome shotgun (WGS) entry which is preliminary data.</text>
</comment>
<evidence type="ECO:0000256" key="4">
    <source>
        <dbReference type="ARBA" id="ARBA00023136"/>
    </source>
</evidence>
<dbReference type="OrthoDB" id="9984693at2759"/>
<organism evidence="7 8">
    <name type="scientific">Coemansia thaxteri</name>
    <dbReference type="NCBI Taxonomy" id="2663907"/>
    <lineage>
        <taxon>Eukaryota</taxon>
        <taxon>Fungi</taxon>
        <taxon>Fungi incertae sedis</taxon>
        <taxon>Zoopagomycota</taxon>
        <taxon>Kickxellomycotina</taxon>
        <taxon>Kickxellomycetes</taxon>
        <taxon>Kickxellales</taxon>
        <taxon>Kickxellaceae</taxon>
        <taxon>Coemansia</taxon>
    </lineage>
</organism>
<dbReference type="EMBL" id="JANBQF010000178">
    <property type="protein sequence ID" value="KAJ2004065.1"/>
    <property type="molecule type" value="Genomic_DNA"/>
</dbReference>
<dbReference type="AlphaFoldDB" id="A0A9W8EJ90"/>
<keyword evidence="8" id="KW-1185">Reference proteome</keyword>
<feature type="transmembrane region" description="Helical" evidence="5">
    <location>
        <begin position="12"/>
        <end position="33"/>
    </location>
</feature>
<keyword evidence="3 5" id="KW-1133">Transmembrane helix</keyword>
<keyword evidence="4 5" id="KW-0472">Membrane</keyword>
<dbReference type="Gene3D" id="3.60.21.10">
    <property type="match status" value="1"/>
</dbReference>
<dbReference type="PANTHER" id="PTHR13315">
    <property type="entry name" value="METALLO PHOSPHOESTERASE RELATED"/>
    <property type="match status" value="1"/>
</dbReference>
<evidence type="ECO:0000259" key="6">
    <source>
        <dbReference type="Pfam" id="PF00149"/>
    </source>
</evidence>
<dbReference type="SUPFAM" id="SSF56300">
    <property type="entry name" value="Metallo-dependent phosphatases"/>
    <property type="match status" value="1"/>
</dbReference>
<keyword evidence="2 5" id="KW-0812">Transmembrane</keyword>
<dbReference type="GO" id="GO:0016020">
    <property type="term" value="C:membrane"/>
    <property type="evidence" value="ECO:0007669"/>
    <property type="project" value="UniProtKB-SubCell"/>
</dbReference>
<dbReference type="InterPro" id="IPR033308">
    <property type="entry name" value="PGAP5/Cdc1/Ted1"/>
</dbReference>
<evidence type="ECO:0000313" key="8">
    <source>
        <dbReference type="Proteomes" id="UP001150907"/>
    </source>
</evidence>
<feature type="transmembrane region" description="Helical" evidence="5">
    <location>
        <begin position="408"/>
        <end position="431"/>
    </location>
</feature>